<dbReference type="Proteomes" id="UP001595803">
    <property type="component" value="Unassembled WGS sequence"/>
</dbReference>
<dbReference type="InterPro" id="IPR027417">
    <property type="entry name" value="P-loop_NTPase"/>
</dbReference>
<dbReference type="GO" id="GO:0005524">
    <property type="term" value="F:ATP binding"/>
    <property type="evidence" value="ECO:0007669"/>
    <property type="project" value="UniProtKB-KW"/>
</dbReference>
<comment type="caution">
    <text evidence="4">The sequence shown here is derived from an EMBL/GenBank/DDBJ whole genome shotgun (WGS) entry which is preliminary data.</text>
</comment>
<feature type="domain" description="Bacterial transcriptional activator" evidence="3">
    <location>
        <begin position="80"/>
        <end position="216"/>
    </location>
</feature>
<evidence type="ECO:0000259" key="3">
    <source>
        <dbReference type="SMART" id="SM01043"/>
    </source>
</evidence>
<dbReference type="InterPro" id="IPR041664">
    <property type="entry name" value="AAA_16"/>
</dbReference>
<dbReference type="SMART" id="SM01043">
    <property type="entry name" value="BTAD"/>
    <property type="match status" value="1"/>
</dbReference>
<dbReference type="InterPro" id="IPR019734">
    <property type="entry name" value="TPR_rpt"/>
</dbReference>
<keyword evidence="1" id="KW-0547">Nucleotide-binding</keyword>
<dbReference type="Gene3D" id="1.25.40.10">
    <property type="entry name" value="Tetratricopeptide repeat domain"/>
    <property type="match status" value="3"/>
</dbReference>
<evidence type="ECO:0000313" key="4">
    <source>
        <dbReference type="EMBL" id="MFC3835516.1"/>
    </source>
</evidence>
<keyword evidence="2 4" id="KW-0067">ATP-binding</keyword>
<proteinExistence type="predicted"/>
<accession>A0ABV7ZHD3</accession>
<reference evidence="5" key="1">
    <citation type="journal article" date="2019" name="Int. J. Syst. Evol. Microbiol.">
        <title>The Global Catalogue of Microorganisms (GCM) 10K type strain sequencing project: providing services to taxonomists for standard genome sequencing and annotation.</title>
        <authorList>
            <consortium name="The Broad Institute Genomics Platform"/>
            <consortium name="The Broad Institute Genome Sequencing Center for Infectious Disease"/>
            <person name="Wu L."/>
            <person name="Ma J."/>
        </authorList>
    </citation>
    <scope>NUCLEOTIDE SEQUENCE [LARGE SCALE GENOMIC DNA]</scope>
    <source>
        <strain evidence="5">CCTCC AB 2017081</strain>
    </source>
</reference>
<keyword evidence="5" id="KW-1185">Reference proteome</keyword>
<dbReference type="SUPFAM" id="SSF52540">
    <property type="entry name" value="P-loop containing nucleoside triphosphate hydrolases"/>
    <property type="match status" value="1"/>
</dbReference>
<name>A0ABV7ZHD3_9DEIO</name>
<evidence type="ECO:0000256" key="1">
    <source>
        <dbReference type="ARBA" id="ARBA00022741"/>
    </source>
</evidence>
<dbReference type="SMART" id="SM00028">
    <property type="entry name" value="TPR"/>
    <property type="match status" value="3"/>
</dbReference>
<protein>
    <submittedName>
        <fullName evidence="4">ATP-binding protein</fullName>
    </submittedName>
</protein>
<organism evidence="4 5">
    <name type="scientific">Deinococcus rufus</name>
    <dbReference type="NCBI Taxonomy" id="2136097"/>
    <lineage>
        <taxon>Bacteria</taxon>
        <taxon>Thermotogati</taxon>
        <taxon>Deinococcota</taxon>
        <taxon>Deinococci</taxon>
        <taxon>Deinococcales</taxon>
        <taxon>Deinococcaceae</taxon>
        <taxon>Deinococcus</taxon>
    </lineage>
</organism>
<dbReference type="PANTHER" id="PTHR16305:SF28">
    <property type="entry name" value="GUANYLATE CYCLASE DOMAIN-CONTAINING PROTEIN"/>
    <property type="match status" value="1"/>
</dbReference>
<dbReference type="PANTHER" id="PTHR16305">
    <property type="entry name" value="TESTICULAR SOLUBLE ADENYLYL CYCLASE"/>
    <property type="match status" value="1"/>
</dbReference>
<dbReference type="InterPro" id="IPR005158">
    <property type="entry name" value="BTAD"/>
</dbReference>
<dbReference type="InterPro" id="IPR011990">
    <property type="entry name" value="TPR-like_helical_dom_sf"/>
</dbReference>
<evidence type="ECO:0000313" key="5">
    <source>
        <dbReference type="Proteomes" id="UP001595803"/>
    </source>
</evidence>
<evidence type="ECO:0000256" key="2">
    <source>
        <dbReference type="ARBA" id="ARBA00022840"/>
    </source>
</evidence>
<dbReference type="EMBL" id="JBHRZG010000024">
    <property type="protein sequence ID" value="MFC3835516.1"/>
    <property type="molecule type" value="Genomic_DNA"/>
</dbReference>
<dbReference type="Pfam" id="PF13191">
    <property type="entry name" value="AAA_16"/>
    <property type="match status" value="1"/>
</dbReference>
<gene>
    <name evidence="4" type="ORF">ACFOSB_21850</name>
</gene>
<dbReference type="SUPFAM" id="SSF48452">
    <property type="entry name" value="TPR-like"/>
    <property type="match status" value="2"/>
</dbReference>
<dbReference type="RefSeq" id="WP_322474510.1">
    <property type="nucleotide sequence ID" value="NZ_JBHRZG010000024.1"/>
</dbReference>
<sequence>MSLQLTRVPERAKAKPPLVLAVLALGGPTERSALAHLLWEDSAHARSNLRVELHRLARGPFADAVNPTGTHVTVSPQLVSDVATARQRAAAGDTAGALDAAGPELLPWIEGAPGRLGEWLGAMRADWAAFYRETVHGAARRAEDSGDLGEARALARRASDLDPLSEDARREWLRLCVLLRDAPEARRVYAECEAMTRREFGRPPLVATRAWLEQLGEPGTAPAPARGLPRLPLVGRAELLRTLQGSAAFTLLVGDPGVGKSRLALEFARQSERTVVVPGAVTAGPLAAVAFTLEEVGAAALSAPSRAALAQLQDTAAVREFSAAARQELHAALAGALLEAAGPRGCVVFDDLHSLDAASLDVLGALVTRAAGLPAARRPALVGTARAFELQGSAADGWVRAQRSAGTLHAVTVPPLTGADVLALVQHLSAGAGGAQFAAALLQTTGGNPLFFLETLRALIGSGHVRVDDGGRWHVDFHAAGGYAHLPLPRSVQEAVLARADLLDGAARRVLDTLSIQGLPLGAAVLAQACGLDEWAVVEAIRTLEAAGFVHEVSAGLTLRHDLQREALRSALPGQRRGVLHAALATALADSGAAAQDVAQCFEAGGRTRDAALWWVHAGDHAQRAFAMPEAAQAYERAVALGLDDAEALSTTLKVFGIALNAVGDVPRARALLPALRGLQAASPLGDAEIALCEAQIHLLDAAYADTLAIAGRVLELDVPDALRATALSLRGTALFKLGQFADAETDLRASRRLEPLDGTGRAFQGTATLVQLASQRGDRAAARSECDELLRLAGLLGDPKSLTHAQFISATLHAMAGEHALARRALEGVVELADRHGLALLGAQARSNLGGVLLADGQYRDALPLLAAARPHLPEQALPALLGNLAVCRFRLGHLGAALQTYAEVVELAQVRGEALLTVRRTATLLSMQVQCGLDVADVATQELLGRMAALGSGEYAFVAHCVAAQAALRRGETEHPSLAVLEGTEPAPDEREQHAYTLGWAALRRGDVDAVRRWADGAPPGALIAALRLLADPDAPDPGPAPEAAAVDALILAHARAARERPGAAAELTERLTALETSWPEHGGALRRRLAALPPLGAHAGAARSTVRT</sequence>